<sequence>MYQVITSSQFDEWLTSLDKHARGRIIARLDKAERGLLGDTKPVGNGISEMREHFGPGYRLYYKIHGKIILVVLAGGDKSTQPKDIAQAVKIAKEYRK</sequence>
<dbReference type="InterPro" id="IPR035093">
    <property type="entry name" value="RelE/ParE_toxin_dom_sf"/>
</dbReference>
<organism evidence="1 2">
    <name type="scientific">Dyella mobilis</name>
    <dbReference type="NCBI Taxonomy" id="1849582"/>
    <lineage>
        <taxon>Bacteria</taxon>
        <taxon>Pseudomonadati</taxon>
        <taxon>Pseudomonadota</taxon>
        <taxon>Gammaproteobacteria</taxon>
        <taxon>Lysobacterales</taxon>
        <taxon>Rhodanobacteraceae</taxon>
        <taxon>Dyella</taxon>
    </lineage>
</organism>
<dbReference type="PANTHER" id="PTHR41791">
    <property type="entry name" value="SSL7039 PROTEIN"/>
    <property type="match status" value="1"/>
</dbReference>
<evidence type="ECO:0000313" key="1">
    <source>
        <dbReference type="EMBL" id="MBM7131221.1"/>
    </source>
</evidence>
<dbReference type="InterPro" id="IPR014056">
    <property type="entry name" value="TypeIITA-like_toxin_pred"/>
</dbReference>
<proteinExistence type="predicted"/>
<dbReference type="RefSeq" id="WP_204632817.1">
    <property type="nucleotide sequence ID" value="NZ_BSOC01000005.1"/>
</dbReference>
<dbReference type="Pfam" id="PF05973">
    <property type="entry name" value="Gp49"/>
    <property type="match status" value="1"/>
</dbReference>
<comment type="caution">
    <text evidence="1">The sequence shown here is derived from an EMBL/GenBank/DDBJ whole genome shotgun (WGS) entry which is preliminary data.</text>
</comment>
<accession>A0ABS2KJB2</accession>
<keyword evidence="2" id="KW-1185">Reference proteome</keyword>
<dbReference type="PIRSF" id="PIRSF028744">
    <property type="entry name" value="Addict_mod_HI1419"/>
    <property type="match status" value="1"/>
</dbReference>
<dbReference type="InterPro" id="IPR009241">
    <property type="entry name" value="HigB-like"/>
</dbReference>
<reference evidence="1" key="1">
    <citation type="submission" date="2020-10" db="EMBL/GenBank/DDBJ databases">
        <title>Phylogeny of dyella-like bacteria.</title>
        <authorList>
            <person name="Fu J."/>
        </authorList>
    </citation>
    <scope>NUCLEOTIDE SEQUENCE</scope>
    <source>
        <strain evidence="1">DHON07</strain>
    </source>
</reference>
<dbReference type="Proteomes" id="UP001430193">
    <property type="component" value="Unassembled WGS sequence"/>
</dbReference>
<protein>
    <submittedName>
        <fullName evidence="1">Type II toxin-antitoxin system RelE/ParE family toxin</fullName>
    </submittedName>
</protein>
<dbReference type="PANTHER" id="PTHR41791:SF1">
    <property type="entry name" value="SSL7039 PROTEIN"/>
    <property type="match status" value="1"/>
</dbReference>
<dbReference type="SUPFAM" id="SSF143011">
    <property type="entry name" value="RelE-like"/>
    <property type="match status" value="1"/>
</dbReference>
<gene>
    <name evidence="1" type="ORF">ISS99_16970</name>
</gene>
<name>A0ABS2KJB2_9GAMM</name>
<dbReference type="NCBIfam" id="TIGR02683">
    <property type="entry name" value="upstrm_HI1419"/>
    <property type="match status" value="1"/>
</dbReference>
<evidence type="ECO:0000313" key="2">
    <source>
        <dbReference type="Proteomes" id="UP001430193"/>
    </source>
</evidence>
<dbReference type="EMBL" id="JADIKF010000040">
    <property type="protein sequence ID" value="MBM7131221.1"/>
    <property type="molecule type" value="Genomic_DNA"/>
</dbReference>